<feature type="domain" description="PGG" evidence="2">
    <location>
        <begin position="1"/>
        <end position="112"/>
    </location>
</feature>
<organism evidence="3 4">
    <name type="scientific">Ziziphus jujuba</name>
    <name type="common">Chinese jujube</name>
    <name type="synonym">Ziziphus sativa</name>
    <dbReference type="NCBI Taxonomy" id="326968"/>
    <lineage>
        <taxon>Eukaryota</taxon>
        <taxon>Viridiplantae</taxon>
        <taxon>Streptophyta</taxon>
        <taxon>Embryophyta</taxon>
        <taxon>Tracheophyta</taxon>
        <taxon>Spermatophyta</taxon>
        <taxon>Magnoliopsida</taxon>
        <taxon>eudicotyledons</taxon>
        <taxon>Gunneridae</taxon>
        <taxon>Pentapetalae</taxon>
        <taxon>rosids</taxon>
        <taxon>fabids</taxon>
        <taxon>Rosales</taxon>
        <taxon>Rhamnaceae</taxon>
        <taxon>Paliureae</taxon>
        <taxon>Ziziphus</taxon>
    </lineage>
</organism>
<dbReference type="PANTHER" id="PTHR24177:SF329">
    <property type="entry name" value="ANKYRIN REPEAT PROTEIN"/>
    <property type="match status" value="1"/>
</dbReference>
<accession>A0ABM3IEF9</accession>
<dbReference type="RefSeq" id="XP_048326665.2">
    <property type="nucleotide sequence ID" value="XM_048470708.2"/>
</dbReference>
<proteinExistence type="predicted"/>
<feature type="transmembrane region" description="Helical" evidence="1">
    <location>
        <begin position="119"/>
        <end position="138"/>
    </location>
</feature>
<keyword evidence="3" id="KW-1185">Reference proteome</keyword>
<dbReference type="PANTHER" id="PTHR24177">
    <property type="entry name" value="CASKIN"/>
    <property type="match status" value="1"/>
</dbReference>
<keyword evidence="1" id="KW-1133">Transmembrane helix</keyword>
<sequence>MKETATSCTVVGALIITMMFAAAFTVPGGNNDDSGFPISLNEKLFMIFLISDSLSLFSSTTSVLMFLGILTSRYAEQDFLQSLPRKMMIGLFTLFFSIASMMVAFCATLFIVLRERYSWIFIPVICLASIPVTLYLFLQFPLLVDIFRYTYGGGIFDKKAKIFRVKHDRKSLRFGHRR</sequence>
<dbReference type="Proteomes" id="UP001652623">
    <property type="component" value="Chromosome 8"/>
</dbReference>
<evidence type="ECO:0000313" key="3">
    <source>
        <dbReference type="Proteomes" id="UP001652623"/>
    </source>
</evidence>
<evidence type="ECO:0000256" key="1">
    <source>
        <dbReference type="SAM" id="Phobius"/>
    </source>
</evidence>
<evidence type="ECO:0000259" key="2">
    <source>
        <dbReference type="Pfam" id="PF13962"/>
    </source>
</evidence>
<protein>
    <submittedName>
        <fullName evidence="4">Ankyrin repeat-containing protein ITN1-like</fullName>
    </submittedName>
</protein>
<feature type="transmembrane region" description="Helical" evidence="1">
    <location>
        <begin position="91"/>
        <end position="113"/>
    </location>
</feature>
<feature type="transmembrane region" description="Helical" evidence="1">
    <location>
        <begin position="45"/>
        <end position="70"/>
    </location>
</feature>
<keyword evidence="1" id="KW-0472">Membrane</keyword>
<dbReference type="InterPro" id="IPR026961">
    <property type="entry name" value="PGG_dom"/>
</dbReference>
<keyword evidence="1" id="KW-0812">Transmembrane</keyword>
<name>A0ABM3IEF9_ZIZJJ</name>
<evidence type="ECO:0000313" key="4">
    <source>
        <dbReference type="RefSeq" id="XP_048326665.2"/>
    </source>
</evidence>
<gene>
    <name evidence="4" type="primary">LOC107433564</name>
</gene>
<dbReference type="Pfam" id="PF13962">
    <property type="entry name" value="PGG"/>
    <property type="match status" value="1"/>
</dbReference>
<dbReference type="GeneID" id="107433564"/>
<reference evidence="4" key="1">
    <citation type="submission" date="2025-08" db="UniProtKB">
        <authorList>
            <consortium name="RefSeq"/>
        </authorList>
    </citation>
    <scope>IDENTIFICATION</scope>
    <source>
        <tissue evidence="4">Seedling</tissue>
    </source>
</reference>